<dbReference type="GO" id="GO:0017136">
    <property type="term" value="F:histone deacetylase activity, NAD-dependent"/>
    <property type="evidence" value="ECO:0007669"/>
    <property type="project" value="TreeGrafter"/>
</dbReference>
<dbReference type="SUPFAM" id="SSF52467">
    <property type="entry name" value="DHS-like NAD/FAD-binding domain"/>
    <property type="match status" value="1"/>
</dbReference>
<dbReference type="InterPro" id="IPR026591">
    <property type="entry name" value="Sirtuin_cat_small_dom_sf"/>
</dbReference>
<evidence type="ECO:0000313" key="10">
    <source>
        <dbReference type="Proteomes" id="UP001182556"/>
    </source>
</evidence>
<keyword evidence="10" id="KW-1185">Reference proteome</keyword>
<comment type="caution">
    <text evidence="7">Lacks conserved residue(s) required for the propagation of feature annotation.</text>
</comment>
<protein>
    <submittedName>
        <fullName evidence="9">DHS-like NAD/FAD-binding domain-containing protein</fullName>
    </submittedName>
</protein>
<keyword evidence="5" id="KW-0520">NAD</keyword>
<dbReference type="Gene3D" id="3.30.1600.10">
    <property type="entry name" value="SIR2/SIRT2 'Small Domain"/>
    <property type="match status" value="1"/>
</dbReference>
<dbReference type="InterPro" id="IPR003000">
    <property type="entry name" value="Sirtuin"/>
</dbReference>
<evidence type="ECO:0000256" key="3">
    <source>
        <dbReference type="ARBA" id="ARBA00022679"/>
    </source>
</evidence>
<comment type="subcellular location">
    <subcellularLocation>
        <location evidence="1">Mitochondrion</location>
    </subcellularLocation>
</comment>
<keyword evidence="4" id="KW-0809">Transit peptide</keyword>
<dbReference type="AlphaFoldDB" id="A0AAD9CXQ7"/>
<evidence type="ECO:0000256" key="4">
    <source>
        <dbReference type="ARBA" id="ARBA00022946"/>
    </source>
</evidence>
<evidence type="ECO:0000313" key="9">
    <source>
        <dbReference type="EMBL" id="KAK1922308.1"/>
    </source>
</evidence>
<evidence type="ECO:0000256" key="5">
    <source>
        <dbReference type="ARBA" id="ARBA00023027"/>
    </source>
</evidence>
<feature type="domain" description="Deacetylase sirtuin-type" evidence="8">
    <location>
        <begin position="22"/>
        <end position="344"/>
    </location>
</feature>
<organism evidence="9 10">
    <name type="scientific">Papiliotrema laurentii</name>
    <name type="common">Cryptococcus laurentii</name>
    <dbReference type="NCBI Taxonomy" id="5418"/>
    <lineage>
        <taxon>Eukaryota</taxon>
        <taxon>Fungi</taxon>
        <taxon>Dikarya</taxon>
        <taxon>Basidiomycota</taxon>
        <taxon>Agaricomycotina</taxon>
        <taxon>Tremellomycetes</taxon>
        <taxon>Tremellales</taxon>
        <taxon>Rhynchogastremaceae</taxon>
        <taxon>Papiliotrema</taxon>
    </lineage>
</organism>
<accession>A0AAD9CXQ7</accession>
<dbReference type="GO" id="GO:0070403">
    <property type="term" value="F:NAD+ binding"/>
    <property type="evidence" value="ECO:0007669"/>
    <property type="project" value="InterPro"/>
</dbReference>
<dbReference type="Pfam" id="PF02146">
    <property type="entry name" value="SIR2"/>
    <property type="match status" value="1"/>
</dbReference>
<keyword evidence="3" id="KW-0808">Transferase</keyword>
<keyword evidence="6" id="KW-0496">Mitochondrion</keyword>
<dbReference type="InterPro" id="IPR050134">
    <property type="entry name" value="NAD-dep_sirtuin_deacylases"/>
</dbReference>
<name>A0AAD9CXQ7_PAPLA</name>
<evidence type="ECO:0000259" key="8">
    <source>
        <dbReference type="PROSITE" id="PS50305"/>
    </source>
</evidence>
<evidence type="ECO:0000256" key="6">
    <source>
        <dbReference type="ARBA" id="ARBA00023128"/>
    </source>
</evidence>
<dbReference type="InterPro" id="IPR026590">
    <property type="entry name" value="Ssirtuin_cat_dom"/>
</dbReference>
<proteinExistence type="inferred from homology"/>
<dbReference type="InterPro" id="IPR029035">
    <property type="entry name" value="DHS-like_NAD/FAD-binding_dom"/>
</dbReference>
<sequence>MVRISIPTLPSLPPLPPSALTLLPPKQAAAHLATFLDKGKGKTVMLTGAGVSVESGIRAYRGEDGTYSNPNYKPIMYQELVEDTPRGELFRKRYWARSFLGYPPVRDAKPNPTHIYVAALQLLGLAPNLITQNVDNLHPKALSLLTSSLPPTGVELDPSPRVLELHGTLAKVHCLEHRHEQPRDAFQEEIARLNPVWDAEAKEAERTGNRPRTNPDGDVELHGVDYKSFQVPPCRACVAEGREKKGIVKPNVVFFGETLTAETRETSLEMLESASQLLILGTSLATYSAFRLVKQAHEQKKPILMISMGPSRADRSLSGFEEVKMDRLAGPVLRAYLDEALRTNTGPEIEAIRKVIDMGVVKSPPEVEGPRAEG</sequence>
<evidence type="ECO:0000256" key="2">
    <source>
        <dbReference type="ARBA" id="ARBA00006924"/>
    </source>
</evidence>
<gene>
    <name evidence="9" type="ORF">DB88DRAFT_497825</name>
</gene>
<dbReference type="PANTHER" id="PTHR11085">
    <property type="entry name" value="NAD-DEPENDENT PROTEIN DEACYLASE SIRTUIN-5, MITOCHONDRIAL-RELATED"/>
    <property type="match status" value="1"/>
</dbReference>
<comment type="similarity">
    <text evidence="2">Belongs to the sirtuin family. Class I subfamily.</text>
</comment>
<comment type="caution">
    <text evidence="9">The sequence shown here is derived from an EMBL/GenBank/DDBJ whole genome shotgun (WGS) entry which is preliminary data.</text>
</comment>
<dbReference type="PROSITE" id="PS50305">
    <property type="entry name" value="SIRTUIN"/>
    <property type="match status" value="1"/>
</dbReference>
<dbReference type="GO" id="GO:0005739">
    <property type="term" value="C:mitochondrion"/>
    <property type="evidence" value="ECO:0007669"/>
    <property type="project" value="UniProtKB-SubCell"/>
</dbReference>
<reference evidence="9" key="1">
    <citation type="submission" date="2023-02" db="EMBL/GenBank/DDBJ databases">
        <title>Identification and recombinant expression of a fungal hydrolase from Papiliotrema laurentii that hydrolyzes apple cutin and clears colloidal polyester polyurethane.</title>
        <authorList>
            <consortium name="DOE Joint Genome Institute"/>
            <person name="Roman V.A."/>
            <person name="Bojanowski C."/>
            <person name="Crable B.R."/>
            <person name="Wagner D.N."/>
            <person name="Hung C.S."/>
            <person name="Nadeau L.J."/>
            <person name="Schratz L."/>
            <person name="Haridas S."/>
            <person name="Pangilinan J."/>
            <person name="Lipzen A."/>
            <person name="Na H."/>
            <person name="Yan M."/>
            <person name="Ng V."/>
            <person name="Grigoriev I.V."/>
            <person name="Spatafora J.W."/>
            <person name="Barlow D."/>
            <person name="Biffinger J."/>
            <person name="Kelley-Loughnane N."/>
            <person name="Varaljay V.A."/>
            <person name="Crookes-Goodson W.J."/>
        </authorList>
    </citation>
    <scope>NUCLEOTIDE SEQUENCE</scope>
    <source>
        <strain evidence="9">5307AH</strain>
    </source>
</reference>
<dbReference type="EMBL" id="JAODAN010000009">
    <property type="protein sequence ID" value="KAK1922308.1"/>
    <property type="molecule type" value="Genomic_DNA"/>
</dbReference>
<evidence type="ECO:0000256" key="7">
    <source>
        <dbReference type="PROSITE-ProRule" id="PRU00236"/>
    </source>
</evidence>
<evidence type="ECO:0000256" key="1">
    <source>
        <dbReference type="ARBA" id="ARBA00004173"/>
    </source>
</evidence>
<dbReference type="Proteomes" id="UP001182556">
    <property type="component" value="Unassembled WGS sequence"/>
</dbReference>
<dbReference type="Gene3D" id="3.40.50.1220">
    <property type="entry name" value="TPP-binding domain"/>
    <property type="match status" value="1"/>
</dbReference>
<dbReference type="PANTHER" id="PTHR11085:SF10">
    <property type="entry name" value="NAD-DEPENDENT PROTEIN DEACYLASE SIRTUIN-5, MITOCHONDRIAL-RELATED"/>
    <property type="match status" value="1"/>
</dbReference>